<feature type="compositionally biased region" description="Basic and acidic residues" evidence="1">
    <location>
        <begin position="9"/>
        <end position="21"/>
    </location>
</feature>
<feature type="region of interest" description="Disordered" evidence="1">
    <location>
        <begin position="46"/>
        <end position="79"/>
    </location>
</feature>
<dbReference type="GeneID" id="39851111"/>
<dbReference type="PANTHER" id="PTHR24020">
    <property type="entry name" value="COLLAGEN ALPHA"/>
    <property type="match status" value="1"/>
</dbReference>
<protein>
    <submittedName>
        <fullName evidence="3">VWA domain-containing protein</fullName>
    </submittedName>
</protein>
<dbReference type="EMBL" id="CP031305">
    <property type="protein sequence ID" value="QCC54364.1"/>
    <property type="molecule type" value="Genomic_DNA"/>
</dbReference>
<evidence type="ECO:0000313" key="3">
    <source>
        <dbReference type="EMBL" id="QCC54364.1"/>
    </source>
</evidence>
<proteinExistence type="predicted"/>
<sequence>MTVTVTATAEHDDERTAEATQELRVDLDDVILDRPNPDEYQEVAVSNDSSGVAVDVGGDGLHESDISVRDETPAADDPYRAGPMVRIESQQEFDEATVAIPLEEDALEREGNLSVVTWDPQSDEPWTPVETEIDVDEGVATADVDGFSFFSVFWIDDWEDETSDTITLDGNETDGDVGDGGSLEKADFTFVVDVSGSMSGSPISYARDAATRFVGALADDEQAGLVSFESSASREHPLTRDHDALNSSIESLSAGGGTHTEAGIREGLEELEANGWENRSSVMILLADGKSSSYSDAESAAEDAADAGVEISTVGLGNSIDENELREIAAITGGDFHHVQHSEDLPDTFERVAENQTGVDLEDTNGDGIPDLVAEMDLRMPTGPGDVQGEPLDLDPVALDTSGDGIQDNETVDINYRVHEEDNETKLTAQVTHAAHHPAMVDTTGDGLTDAEQLEGWEIEVVDDPDAAQNLEDLVTDPDVDGDPMSYFSSRNVTASPLVVDTDGDGLTDIEERELGTDPERLDTTGDGISDDDAFDDPEEDPTVFSTSPPEATLLEYDQWSEMGSADVEFSWSPVEIETPSWNFRYQFRLEDPAGIDAYELERGGRTVGADDDVGGYTSITRTETLDSLTEGSFSALRGSETTIEATDVYGNAGGERIHGQSSFYGDVIGTNVDPYSGGLLSGFTHSAAELPELIDTIGRALWDDPTGAGENFVGLLGEIDQEALEQALPMMIEATREEQQFDNPHPEGTDDYEAYAQGWYEGYTLHFLASMAYGGTITKGATEGANVGQRVNRVADDIPASPALRTDGGGLRSALISHRLAEGIDDIGAQFRTAGKNAQSARINSVNSRTLDSLSSSQKEQLSRYLAEGGEDAVTTVNRLEDGDLQKLLGITQRENIPAREVGDFLGEPRNQRLVSDLNGELAHVIQLPRAEQRALRTIAYEGDRLRHVDDLSAREVARLSENGATLRETQVIAKSPAQGDAIRWMEQTDIQHAFDRHMRGNRITHRDETSLFPAGQTVDSPAGAATMPPRMTGDSAALRSEIEEVAYRAVKHSDVDNGQTIVSNQISRHGIESVRINVKSGQIESVYPRTGEAVRKFEDGQWWRWDPEVDDFVSWEP</sequence>
<dbReference type="SMART" id="SM00327">
    <property type="entry name" value="VWA"/>
    <property type="match status" value="1"/>
</dbReference>
<feature type="compositionally biased region" description="Basic and acidic residues" evidence="1">
    <location>
        <begin position="60"/>
        <end position="72"/>
    </location>
</feature>
<gene>
    <name evidence="3" type="ORF">DV706_07600</name>
</gene>
<dbReference type="Pfam" id="PF00092">
    <property type="entry name" value="VWA"/>
    <property type="match status" value="1"/>
</dbReference>
<evidence type="ECO:0000256" key="1">
    <source>
        <dbReference type="SAM" id="MobiDB-lite"/>
    </source>
</evidence>
<dbReference type="InterPro" id="IPR002035">
    <property type="entry name" value="VWF_A"/>
</dbReference>
<dbReference type="InterPro" id="IPR050525">
    <property type="entry name" value="ECM_Assembly_Org"/>
</dbReference>
<evidence type="ECO:0000259" key="2">
    <source>
        <dbReference type="PROSITE" id="PS50234"/>
    </source>
</evidence>
<feature type="domain" description="VWFA" evidence="2">
    <location>
        <begin position="187"/>
        <end position="352"/>
    </location>
</feature>
<dbReference type="SUPFAM" id="SSF53300">
    <property type="entry name" value="vWA-like"/>
    <property type="match status" value="1"/>
</dbReference>
<evidence type="ECO:0000313" key="4">
    <source>
        <dbReference type="Proteomes" id="UP000296822"/>
    </source>
</evidence>
<feature type="region of interest" description="Disordered" evidence="1">
    <location>
        <begin position="499"/>
        <end position="551"/>
    </location>
</feature>
<organism evidence="3 4">
    <name type="scientific">Natronorubrum bangense</name>
    <dbReference type="NCBI Taxonomy" id="61858"/>
    <lineage>
        <taxon>Archaea</taxon>
        <taxon>Methanobacteriati</taxon>
        <taxon>Methanobacteriota</taxon>
        <taxon>Stenosarchaea group</taxon>
        <taxon>Halobacteria</taxon>
        <taxon>Halobacteriales</taxon>
        <taxon>Natrialbaceae</taxon>
        <taxon>Natronorubrum</taxon>
    </lineage>
</organism>
<dbReference type="KEGG" id="nbg:DV706_07600"/>
<reference evidence="3 4" key="1">
    <citation type="journal article" date="2019" name="Nat. Commun.">
        <title>A new type of DNA phosphorothioation-based antiviral system in archaea.</title>
        <authorList>
            <person name="Xiong L."/>
            <person name="Liu S."/>
            <person name="Chen S."/>
            <person name="Xiao Y."/>
            <person name="Zhu B."/>
            <person name="Gao Y."/>
            <person name="Zhang Y."/>
            <person name="Chen B."/>
            <person name="Luo J."/>
            <person name="Deng Z."/>
            <person name="Chen X."/>
            <person name="Wang L."/>
            <person name="Chen S."/>
        </authorList>
    </citation>
    <scope>NUCLEOTIDE SEQUENCE [LARGE SCALE GENOMIC DNA]</scope>
    <source>
        <strain evidence="3 4">JCM 10635</strain>
    </source>
</reference>
<dbReference type="AlphaFoldDB" id="A0A4D6HJI1"/>
<feature type="compositionally biased region" description="Basic and acidic residues" evidence="1">
    <location>
        <begin position="513"/>
        <end position="524"/>
    </location>
</feature>
<dbReference type="CDD" id="cd00198">
    <property type="entry name" value="vWFA"/>
    <property type="match status" value="1"/>
</dbReference>
<feature type="compositionally biased region" description="Acidic residues" evidence="1">
    <location>
        <begin position="502"/>
        <end position="512"/>
    </location>
</feature>
<dbReference type="InterPro" id="IPR036465">
    <property type="entry name" value="vWFA_dom_sf"/>
</dbReference>
<dbReference type="Gene3D" id="3.40.50.410">
    <property type="entry name" value="von Willebrand factor, type A domain"/>
    <property type="match status" value="1"/>
</dbReference>
<dbReference type="PROSITE" id="PS50234">
    <property type="entry name" value="VWFA"/>
    <property type="match status" value="1"/>
</dbReference>
<feature type="compositionally biased region" description="Low complexity" evidence="1">
    <location>
        <begin position="46"/>
        <end position="56"/>
    </location>
</feature>
<dbReference type="Proteomes" id="UP000296822">
    <property type="component" value="Chromosome"/>
</dbReference>
<feature type="region of interest" description="Disordered" evidence="1">
    <location>
        <begin position="1"/>
        <end position="21"/>
    </location>
</feature>
<name>A0A4D6HJI1_9EURY</name>
<accession>A0A4D6HJI1</accession>
<feature type="compositionally biased region" description="Acidic residues" evidence="1">
    <location>
        <begin position="529"/>
        <end position="542"/>
    </location>
</feature>
<dbReference type="RefSeq" id="WP_049889684.1">
    <property type="nucleotide sequence ID" value="NZ_CP031305.1"/>
</dbReference>